<dbReference type="AlphaFoldDB" id="A0A1V2A610"/>
<comment type="caution">
    <text evidence="2">The sequence shown here is derived from an EMBL/GenBank/DDBJ whole genome shotgun (WGS) entry which is preliminary data.</text>
</comment>
<evidence type="ECO:0000313" key="3">
    <source>
        <dbReference type="Proteomes" id="UP000188613"/>
    </source>
</evidence>
<keyword evidence="3" id="KW-1185">Reference proteome</keyword>
<name>A0A1V2A610_9BACI</name>
<gene>
    <name evidence="2" type="ORF">BTO28_12600</name>
</gene>
<feature type="region of interest" description="Disordered" evidence="1">
    <location>
        <begin position="66"/>
        <end position="85"/>
    </location>
</feature>
<organism evidence="2 3">
    <name type="scientific">Domibacillus epiphyticus</name>
    <dbReference type="NCBI Taxonomy" id="1714355"/>
    <lineage>
        <taxon>Bacteria</taxon>
        <taxon>Bacillati</taxon>
        <taxon>Bacillota</taxon>
        <taxon>Bacilli</taxon>
        <taxon>Bacillales</taxon>
        <taxon>Bacillaceae</taxon>
        <taxon>Domibacillus</taxon>
    </lineage>
</organism>
<proteinExistence type="predicted"/>
<dbReference type="Proteomes" id="UP000188613">
    <property type="component" value="Unassembled WGS sequence"/>
</dbReference>
<protein>
    <submittedName>
        <fullName evidence="2">Uncharacterized protein</fullName>
    </submittedName>
</protein>
<evidence type="ECO:0000256" key="1">
    <source>
        <dbReference type="SAM" id="MobiDB-lite"/>
    </source>
</evidence>
<dbReference type="OrthoDB" id="2970948at2"/>
<dbReference type="EMBL" id="MSFI01000021">
    <property type="protein sequence ID" value="OMP66302.1"/>
    <property type="molecule type" value="Genomic_DNA"/>
</dbReference>
<sequence>MTANNHYHRLHKEYLLGLDERARQVELDKFETVQLHMYDWLQKEHGFTSQQAQDEVDPEHRNFVIDELRKEDEYEQDEQDRRSKF</sequence>
<evidence type="ECO:0000313" key="2">
    <source>
        <dbReference type="EMBL" id="OMP66302.1"/>
    </source>
</evidence>
<reference evidence="2 3" key="1">
    <citation type="submission" date="2016-12" db="EMBL/GenBank/DDBJ databases">
        <title>Domibacillus sp. SAB 38T whole genome sequencing.</title>
        <authorList>
            <person name="Verma A."/>
            <person name="Ojha A.K."/>
            <person name="Krishnamurthi S."/>
        </authorList>
    </citation>
    <scope>NUCLEOTIDE SEQUENCE [LARGE SCALE GENOMIC DNA]</scope>
    <source>
        <strain evidence="2 3">SAB 38</strain>
    </source>
</reference>
<dbReference type="RefSeq" id="WP_076766808.1">
    <property type="nucleotide sequence ID" value="NZ_MSFI01000021.1"/>
</dbReference>
<accession>A0A1V2A610</accession>